<name>A0A0J1GMN2_9GAMM</name>
<dbReference type="Gene3D" id="1.10.10.2830">
    <property type="match status" value="1"/>
</dbReference>
<dbReference type="OrthoDB" id="5719994at2"/>
<dbReference type="Proteomes" id="UP000036097">
    <property type="component" value="Unassembled WGS sequence"/>
</dbReference>
<reference evidence="2 3" key="1">
    <citation type="submission" date="2015-05" db="EMBL/GenBank/DDBJ databases">
        <title>Photobacterium galathea sp. nov.</title>
        <authorList>
            <person name="Machado H."/>
            <person name="Gram L."/>
        </authorList>
    </citation>
    <scope>NUCLEOTIDE SEQUENCE [LARGE SCALE GENOMIC DNA]</scope>
    <source>
        <strain evidence="2 3">CGMCC 1.12159</strain>
    </source>
</reference>
<gene>
    <name evidence="2" type="ORF">ABT56_22430</name>
</gene>
<evidence type="ECO:0000313" key="3">
    <source>
        <dbReference type="Proteomes" id="UP000036097"/>
    </source>
</evidence>
<comment type="caution">
    <text evidence="2">The sequence shown here is derived from an EMBL/GenBank/DDBJ whole genome shotgun (WGS) entry which is preliminary data.</text>
</comment>
<dbReference type="STRING" id="1195763.ABT56_22430"/>
<organism evidence="2 3">
    <name type="scientific">Photobacterium aquae</name>
    <dbReference type="NCBI Taxonomy" id="1195763"/>
    <lineage>
        <taxon>Bacteria</taxon>
        <taxon>Pseudomonadati</taxon>
        <taxon>Pseudomonadota</taxon>
        <taxon>Gammaproteobacteria</taxon>
        <taxon>Vibrionales</taxon>
        <taxon>Vibrionaceae</taxon>
        <taxon>Photobacterium</taxon>
    </lineage>
</organism>
<keyword evidence="1" id="KW-0238">DNA-binding</keyword>
<dbReference type="PATRIC" id="fig|1195763.3.peg.4800"/>
<dbReference type="PANTHER" id="PTHR38973:SF2">
    <property type="entry name" value="PARB_REPB_SPO0J FAMILY PLASMID PARTITION PROTEIN"/>
    <property type="match status" value="1"/>
</dbReference>
<proteinExistence type="predicted"/>
<accession>A0A0J1GMN2</accession>
<dbReference type="AlphaFoldDB" id="A0A0J1GMN2"/>
<dbReference type="GO" id="GO:0003677">
    <property type="term" value="F:DNA binding"/>
    <property type="evidence" value="ECO:0007669"/>
    <property type="project" value="UniProtKB-KW"/>
</dbReference>
<dbReference type="CDD" id="cd16394">
    <property type="entry name" value="sopB_N"/>
    <property type="match status" value="1"/>
</dbReference>
<evidence type="ECO:0000256" key="1">
    <source>
        <dbReference type="ARBA" id="ARBA00023125"/>
    </source>
</evidence>
<protein>
    <recommendedName>
        <fullName evidence="4">ParB/Sulfiredoxin domain-containing protein</fullName>
    </recommendedName>
</protein>
<dbReference type="PANTHER" id="PTHR38973">
    <property type="entry name" value="PLASMID PARTITIONING CONTROL PROTEIN-RELATED"/>
    <property type="match status" value="1"/>
</dbReference>
<sequence>MNTIRKKNTQNLTGAYKNLLNLDNTPLSDEKLNEYAKKFQNDINSSSTGVISNAEKIMQEKPIRLKYNGKEYDFTLSVIPSADILTQTIVLSDINSRFQSDVYLNEYSVSDLINDLGDGQKGQTTPAIGYIDPDTGKIIVVNGSRRRLACHYAKADFLILVCNVKIEVDTAKGISDSSNISKPLSLIEIGHIYINEMENLKISSQNEYARLQRIPKSTVSVAIKAAKISDDIYSLFPSPTDLGRRIITQLDKILSDINPENMSDLILEGKKIRKTTLSFGNNRDLNATRLNTEFFTSFSMFAKTLSVDNLDGVQSRNKPKSQTLNDQQTQVIVTDKDDKLSLSFEKLTPETKNKLISLCQELGINI</sequence>
<dbReference type="EMBL" id="LDOT01000062">
    <property type="protein sequence ID" value="KLV00871.1"/>
    <property type="molecule type" value="Genomic_DNA"/>
</dbReference>
<evidence type="ECO:0000313" key="2">
    <source>
        <dbReference type="EMBL" id="KLV00871.1"/>
    </source>
</evidence>
<evidence type="ECO:0008006" key="4">
    <source>
        <dbReference type="Google" id="ProtNLM"/>
    </source>
</evidence>
<dbReference type="RefSeq" id="WP_047881137.1">
    <property type="nucleotide sequence ID" value="NZ_LDOT01000062.1"/>
</dbReference>
<keyword evidence="3" id="KW-1185">Reference proteome</keyword>